<keyword evidence="3" id="KW-1185">Reference proteome</keyword>
<feature type="compositionally biased region" description="Polar residues" evidence="1">
    <location>
        <begin position="45"/>
        <end position="56"/>
    </location>
</feature>
<evidence type="ECO:0000313" key="3">
    <source>
        <dbReference type="Proteomes" id="UP000738325"/>
    </source>
</evidence>
<feature type="non-terminal residue" evidence="2">
    <location>
        <position position="1"/>
    </location>
</feature>
<organism evidence="2 3">
    <name type="scientific">Dissophora globulifera</name>
    <dbReference type="NCBI Taxonomy" id="979702"/>
    <lineage>
        <taxon>Eukaryota</taxon>
        <taxon>Fungi</taxon>
        <taxon>Fungi incertae sedis</taxon>
        <taxon>Mucoromycota</taxon>
        <taxon>Mortierellomycotina</taxon>
        <taxon>Mortierellomycetes</taxon>
        <taxon>Mortierellales</taxon>
        <taxon>Mortierellaceae</taxon>
        <taxon>Dissophora</taxon>
    </lineage>
</organism>
<evidence type="ECO:0000313" key="2">
    <source>
        <dbReference type="EMBL" id="KAG0306423.1"/>
    </source>
</evidence>
<accession>A0A9P6UK34</accession>
<gene>
    <name evidence="2" type="ORF">BGZ99_001779</name>
</gene>
<protein>
    <submittedName>
        <fullName evidence="2">Uncharacterized protein</fullName>
    </submittedName>
</protein>
<feature type="region of interest" description="Disordered" evidence="1">
    <location>
        <begin position="1"/>
        <end position="56"/>
    </location>
</feature>
<sequence length="103" mass="11362">LKQPVKPDLKNSNLARVDSRYQPLRRRFLSPGERPNPESVAESHFSPQQPQSSATNLILCGPRPLGDLLEDLNSLPLESCPSQPSRVFSPAVYGAASHTCLRK</sequence>
<reference evidence="2" key="1">
    <citation type="journal article" date="2020" name="Fungal Divers.">
        <title>Resolving the Mortierellaceae phylogeny through synthesis of multi-gene phylogenetics and phylogenomics.</title>
        <authorList>
            <person name="Vandepol N."/>
            <person name="Liber J."/>
            <person name="Desiro A."/>
            <person name="Na H."/>
            <person name="Kennedy M."/>
            <person name="Barry K."/>
            <person name="Grigoriev I.V."/>
            <person name="Miller A.N."/>
            <person name="O'Donnell K."/>
            <person name="Stajich J.E."/>
            <person name="Bonito G."/>
        </authorList>
    </citation>
    <scope>NUCLEOTIDE SEQUENCE</scope>
    <source>
        <strain evidence="2">REB-010B</strain>
    </source>
</reference>
<name>A0A9P6UK34_9FUNG</name>
<dbReference type="EMBL" id="JAAAIP010001473">
    <property type="protein sequence ID" value="KAG0306423.1"/>
    <property type="molecule type" value="Genomic_DNA"/>
</dbReference>
<evidence type="ECO:0000256" key="1">
    <source>
        <dbReference type="SAM" id="MobiDB-lite"/>
    </source>
</evidence>
<dbReference type="Proteomes" id="UP000738325">
    <property type="component" value="Unassembled WGS sequence"/>
</dbReference>
<proteinExistence type="predicted"/>
<comment type="caution">
    <text evidence="2">The sequence shown here is derived from an EMBL/GenBank/DDBJ whole genome shotgun (WGS) entry which is preliminary data.</text>
</comment>
<dbReference type="AlphaFoldDB" id="A0A9P6UK34"/>